<comment type="caution">
    <text evidence="2">The sequence shown here is derived from an EMBL/GenBank/DDBJ whole genome shotgun (WGS) entry which is preliminary data.</text>
</comment>
<sequence length="262" mass="29227">MLAKVFTSVFVQIFKKIWMVALIFSIFGLLSFGLGFLDGTLSILVPVLQITVLVLGVVMIFYSFLVCWQFFRNSFYQDQAFLYQTLPVKRSILFYGELSAFICWQIIIFALLLCGLWIGMIDQSTRDSLITIVHDGLPLVMGSTQNVWLLIFLFGCACFEQMICEMIAGIFGICAGYSTLKDKLGKSVIIGVCSYYGLAAVMLGILFGIAKSNPKLWLLLESNGLGEEIIPLLAWLALLYLIVIGLLIGASYFIIRKGINID</sequence>
<keyword evidence="1" id="KW-0472">Membrane</keyword>
<proteinExistence type="predicted"/>
<keyword evidence="1" id="KW-0812">Transmembrane</keyword>
<keyword evidence="3" id="KW-1185">Reference proteome</keyword>
<evidence type="ECO:0000313" key="3">
    <source>
        <dbReference type="Proteomes" id="UP000186341"/>
    </source>
</evidence>
<feature type="transmembrane region" description="Helical" evidence="1">
    <location>
        <begin position="43"/>
        <end position="71"/>
    </location>
</feature>
<protein>
    <submittedName>
        <fullName evidence="2">Uncharacterized protein</fullName>
    </submittedName>
</protein>
<dbReference type="GeneID" id="82203786"/>
<evidence type="ECO:0000313" key="2">
    <source>
        <dbReference type="EMBL" id="OLU36832.1"/>
    </source>
</evidence>
<gene>
    <name evidence="2" type="ORF">BO222_11635</name>
</gene>
<dbReference type="RefSeq" id="WP_075820935.1">
    <property type="nucleotide sequence ID" value="NZ_CAOUMU010000064.1"/>
</dbReference>
<feature type="transmembrane region" description="Helical" evidence="1">
    <location>
        <begin position="229"/>
        <end position="255"/>
    </location>
</feature>
<keyword evidence="1" id="KW-1133">Transmembrane helix</keyword>
<dbReference type="AlphaFoldDB" id="A0A1U7ND61"/>
<dbReference type="Proteomes" id="UP000186341">
    <property type="component" value="Unassembled WGS sequence"/>
</dbReference>
<organism evidence="2 3">
    <name type="scientific">Ileibacterium valens</name>
    <dbReference type="NCBI Taxonomy" id="1862668"/>
    <lineage>
        <taxon>Bacteria</taxon>
        <taxon>Bacillati</taxon>
        <taxon>Bacillota</taxon>
        <taxon>Erysipelotrichia</taxon>
        <taxon>Erysipelotrichales</taxon>
        <taxon>Erysipelotrichaceae</taxon>
        <taxon>Ileibacterium</taxon>
    </lineage>
</organism>
<feature type="transmembrane region" description="Helical" evidence="1">
    <location>
        <begin position="92"/>
        <end position="118"/>
    </location>
</feature>
<feature type="transmembrane region" description="Helical" evidence="1">
    <location>
        <begin position="147"/>
        <end position="176"/>
    </location>
</feature>
<feature type="transmembrane region" description="Helical" evidence="1">
    <location>
        <begin position="188"/>
        <end position="209"/>
    </location>
</feature>
<reference evidence="2 3" key="1">
    <citation type="submission" date="2016-11" db="EMBL/GenBank/DDBJ databases">
        <title>Description of two novel members of the family Erysipelotrichaceae: Ileibacterium lipovorans gen. nov., sp. nov. and Dubosiella newyorkensis, gen. nov., sp. nov.</title>
        <authorList>
            <person name="Cox L.M."/>
            <person name="Sohn J."/>
            <person name="Tyrrell K.L."/>
            <person name="Citron D.M."/>
            <person name="Lawson P.A."/>
            <person name="Patel N.B."/>
            <person name="Iizumi T."/>
            <person name="Perez-Perez G.I."/>
            <person name="Goldstein E.J."/>
            <person name="Blaser M.J."/>
        </authorList>
    </citation>
    <scope>NUCLEOTIDE SEQUENCE [LARGE SCALE GENOMIC DNA]</scope>
    <source>
        <strain evidence="2 3">NYU-BL-A3</strain>
    </source>
</reference>
<name>A0A1U7ND61_9FIRM</name>
<evidence type="ECO:0000256" key="1">
    <source>
        <dbReference type="SAM" id="Phobius"/>
    </source>
</evidence>
<accession>A0A1U7ND61</accession>
<dbReference type="EMBL" id="MPJW01000254">
    <property type="protein sequence ID" value="OLU36832.1"/>
    <property type="molecule type" value="Genomic_DNA"/>
</dbReference>
<feature type="transmembrane region" description="Helical" evidence="1">
    <location>
        <begin position="17"/>
        <end position="37"/>
    </location>
</feature>